<dbReference type="Proteomes" id="UP000056453">
    <property type="component" value="Unassembled WGS sequence"/>
</dbReference>
<reference evidence="1 2" key="1">
    <citation type="submission" date="2015-11" db="EMBL/GenBank/DDBJ databases">
        <title>Expanding the genomic diversity of Burkholderia species for the development of highly accurate diagnostics.</title>
        <authorList>
            <person name="Sahl J."/>
            <person name="Keim P."/>
            <person name="Wagner D."/>
        </authorList>
    </citation>
    <scope>NUCLEOTIDE SEQUENCE [LARGE SCALE GENOMIC DNA]</scope>
    <source>
        <strain evidence="1 2">MSMB1808WGS</strain>
    </source>
</reference>
<gene>
    <name evidence="1" type="ORF">WJ96_34500</name>
</gene>
<protein>
    <submittedName>
        <fullName evidence="1">Uncharacterized protein</fullName>
    </submittedName>
</protein>
<organism evidence="1 2">
    <name type="scientific">Burkholderia ubonensis</name>
    <dbReference type="NCBI Taxonomy" id="101571"/>
    <lineage>
        <taxon>Bacteria</taxon>
        <taxon>Pseudomonadati</taxon>
        <taxon>Pseudomonadota</taxon>
        <taxon>Betaproteobacteria</taxon>
        <taxon>Burkholderiales</taxon>
        <taxon>Burkholderiaceae</taxon>
        <taxon>Burkholderia</taxon>
        <taxon>Burkholderia cepacia complex</taxon>
    </lineage>
</organism>
<dbReference type="AlphaFoldDB" id="A0AAW3N1V1"/>
<dbReference type="EMBL" id="LPBJ01000032">
    <property type="protein sequence ID" value="KVQ00573.1"/>
    <property type="molecule type" value="Genomic_DNA"/>
</dbReference>
<evidence type="ECO:0000313" key="1">
    <source>
        <dbReference type="EMBL" id="KVQ00573.1"/>
    </source>
</evidence>
<proteinExistence type="predicted"/>
<comment type="caution">
    <text evidence="1">The sequence shown here is derived from an EMBL/GenBank/DDBJ whole genome shotgun (WGS) entry which is preliminary data.</text>
</comment>
<keyword evidence="2" id="KW-1185">Reference proteome</keyword>
<name>A0AAW3N1V1_9BURK</name>
<accession>A0AAW3N1V1</accession>
<sequence>MEQFDDRFVLRNTGGQPINCAHYAIQRGTGELEYGVTDEQGYTHLLSSTATQENINVYLAG</sequence>
<evidence type="ECO:0000313" key="2">
    <source>
        <dbReference type="Proteomes" id="UP000056453"/>
    </source>
</evidence>